<protein>
    <submittedName>
        <fullName evidence="2">Uncharacterized protein</fullName>
    </submittedName>
</protein>
<keyword evidence="1" id="KW-0812">Transmembrane</keyword>
<feature type="transmembrane region" description="Helical" evidence="1">
    <location>
        <begin position="48"/>
        <end position="71"/>
    </location>
</feature>
<feature type="transmembrane region" description="Helical" evidence="1">
    <location>
        <begin position="7"/>
        <end position="28"/>
    </location>
</feature>
<dbReference type="RefSeq" id="WP_053403468.1">
    <property type="nucleotide sequence ID" value="NZ_LILC01000036.1"/>
</dbReference>
<dbReference type="AlphaFoldDB" id="A0A0M0KNC5"/>
<proteinExistence type="predicted"/>
<dbReference type="PATRIC" id="fig|284581.3.peg.1800"/>
<name>A0A0M0KNC5_9BACI</name>
<dbReference type="Proteomes" id="UP000037558">
    <property type="component" value="Unassembled WGS sequence"/>
</dbReference>
<keyword evidence="1" id="KW-0472">Membrane</keyword>
<dbReference type="EMBL" id="LILC01000036">
    <property type="protein sequence ID" value="KOO40305.1"/>
    <property type="molecule type" value="Genomic_DNA"/>
</dbReference>
<sequence length="78" mass="8468">MNIKKVLSYFFLGFIVGLGLAVIFTPLTVVTNEGNGVTSTYHKSFSEYAVFVLRIGFSAGFIGMIVSLIGVSKQKKSQ</sequence>
<evidence type="ECO:0000313" key="3">
    <source>
        <dbReference type="Proteomes" id="UP000037558"/>
    </source>
</evidence>
<comment type="caution">
    <text evidence="2">The sequence shown here is derived from an EMBL/GenBank/DDBJ whole genome shotgun (WGS) entry which is preliminary data.</text>
</comment>
<organism evidence="2 3">
    <name type="scientific">Priestia koreensis</name>
    <dbReference type="NCBI Taxonomy" id="284581"/>
    <lineage>
        <taxon>Bacteria</taxon>
        <taxon>Bacillati</taxon>
        <taxon>Bacillota</taxon>
        <taxon>Bacilli</taxon>
        <taxon>Bacillales</taxon>
        <taxon>Bacillaceae</taxon>
        <taxon>Priestia</taxon>
    </lineage>
</organism>
<keyword evidence="1" id="KW-1133">Transmembrane helix</keyword>
<evidence type="ECO:0000313" key="2">
    <source>
        <dbReference type="EMBL" id="KOO40305.1"/>
    </source>
</evidence>
<reference evidence="3" key="1">
    <citation type="submission" date="2015-08" db="EMBL/GenBank/DDBJ databases">
        <title>Fjat-14210 dsm16467.</title>
        <authorList>
            <person name="Liu B."/>
            <person name="Wang J."/>
            <person name="Zhu Y."/>
            <person name="Liu G."/>
            <person name="Chen Q."/>
            <person name="Chen Z."/>
            <person name="Lan J."/>
            <person name="Che J."/>
            <person name="Ge C."/>
            <person name="Shi H."/>
            <person name="Pan Z."/>
            <person name="Liu X."/>
        </authorList>
    </citation>
    <scope>NUCLEOTIDE SEQUENCE [LARGE SCALE GENOMIC DNA]</scope>
    <source>
        <strain evidence="3">DSM 16467</strain>
    </source>
</reference>
<accession>A0A0M0KNC5</accession>
<gene>
    <name evidence="2" type="ORF">AMD01_21360</name>
</gene>
<evidence type="ECO:0000256" key="1">
    <source>
        <dbReference type="SAM" id="Phobius"/>
    </source>
</evidence>
<keyword evidence="3" id="KW-1185">Reference proteome</keyword>